<evidence type="ECO:0000256" key="1">
    <source>
        <dbReference type="ARBA" id="ARBA00023125"/>
    </source>
</evidence>
<dbReference type="PANTHER" id="PTHR30349:SF41">
    <property type="entry name" value="INTEGRASE_RECOMBINASE PROTEIN MJ0367-RELATED"/>
    <property type="match status" value="1"/>
</dbReference>
<dbReference type="InterPro" id="IPR050090">
    <property type="entry name" value="Tyrosine_recombinase_XerCD"/>
</dbReference>
<dbReference type="GO" id="GO:0015074">
    <property type="term" value="P:DNA integration"/>
    <property type="evidence" value="ECO:0007669"/>
    <property type="project" value="InterPro"/>
</dbReference>
<dbReference type="AlphaFoldDB" id="X1PGM1"/>
<dbReference type="EMBL" id="BARV01033108">
    <property type="protein sequence ID" value="GAI41636.1"/>
    <property type="molecule type" value="Genomic_DNA"/>
</dbReference>
<keyword evidence="1" id="KW-0238">DNA-binding</keyword>
<gene>
    <name evidence="4" type="ORF">S06H3_52102</name>
</gene>
<dbReference type="InterPro" id="IPR011010">
    <property type="entry name" value="DNA_brk_join_enz"/>
</dbReference>
<evidence type="ECO:0000259" key="3">
    <source>
        <dbReference type="PROSITE" id="PS51898"/>
    </source>
</evidence>
<dbReference type="PANTHER" id="PTHR30349">
    <property type="entry name" value="PHAGE INTEGRASE-RELATED"/>
    <property type="match status" value="1"/>
</dbReference>
<protein>
    <recommendedName>
        <fullName evidence="3">Tyr recombinase domain-containing protein</fullName>
    </recommendedName>
</protein>
<dbReference type="Gene3D" id="1.10.443.10">
    <property type="entry name" value="Intergrase catalytic core"/>
    <property type="match status" value="1"/>
</dbReference>
<dbReference type="InterPro" id="IPR002104">
    <property type="entry name" value="Integrase_catalytic"/>
</dbReference>
<proteinExistence type="predicted"/>
<evidence type="ECO:0000256" key="2">
    <source>
        <dbReference type="ARBA" id="ARBA00023172"/>
    </source>
</evidence>
<dbReference type="InterPro" id="IPR013762">
    <property type="entry name" value="Integrase-like_cat_sf"/>
</dbReference>
<organism evidence="4">
    <name type="scientific">marine sediment metagenome</name>
    <dbReference type="NCBI Taxonomy" id="412755"/>
    <lineage>
        <taxon>unclassified sequences</taxon>
        <taxon>metagenomes</taxon>
        <taxon>ecological metagenomes</taxon>
    </lineage>
</organism>
<reference evidence="4" key="1">
    <citation type="journal article" date="2014" name="Front. Microbiol.">
        <title>High frequency of phylogenetically diverse reductive dehalogenase-homologous genes in deep subseafloor sedimentary metagenomes.</title>
        <authorList>
            <person name="Kawai M."/>
            <person name="Futagami T."/>
            <person name="Toyoda A."/>
            <person name="Takaki Y."/>
            <person name="Nishi S."/>
            <person name="Hori S."/>
            <person name="Arai W."/>
            <person name="Tsubouchi T."/>
            <person name="Morono Y."/>
            <person name="Uchiyama I."/>
            <person name="Ito T."/>
            <person name="Fujiyama A."/>
            <person name="Inagaki F."/>
            <person name="Takami H."/>
        </authorList>
    </citation>
    <scope>NUCLEOTIDE SEQUENCE</scope>
    <source>
        <strain evidence="4">Expedition CK06-06</strain>
    </source>
</reference>
<keyword evidence="2" id="KW-0233">DNA recombination</keyword>
<dbReference type="GO" id="GO:0003677">
    <property type="term" value="F:DNA binding"/>
    <property type="evidence" value="ECO:0007669"/>
    <property type="project" value="UniProtKB-KW"/>
</dbReference>
<name>X1PGM1_9ZZZZ</name>
<evidence type="ECO:0000313" key="4">
    <source>
        <dbReference type="EMBL" id="GAI41636.1"/>
    </source>
</evidence>
<dbReference type="SUPFAM" id="SSF56349">
    <property type="entry name" value="DNA breaking-rejoining enzymes"/>
    <property type="match status" value="1"/>
</dbReference>
<dbReference type="GO" id="GO:0006310">
    <property type="term" value="P:DNA recombination"/>
    <property type="evidence" value="ECO:0007669"/>
    <property type="project" value="UniProtKB-KW"/>
</dbReference>
<comment type="caution">
    <text evidence="4">The sequence shown here is derived from an EMBL/GenBank/DDBJ whole genome shotgun (WGS) entry which is preliminary data.</text>
</comment>
<dbReference type="Pfam" id="PF00589">
    <property type="entry name" value="Phage_integrase"/>
    <property type="match status" value="1"/>
</dbReference>
<dbReference type="PROSITE" id="PS51898">
    <property type="entry name" value="TYR_RECOMBINASE"/>
    <property type="match status" value="1"/>
</dbReference>
<sequence length="192" mass="22178">MKITKRKKLPVVLELVEAERLIKQPNKRYPTGKRNIAIMKVMLNMGLRVSEITKLRPGNINLASQRLRVVNGKGGVDRDLIIPTALIDHIKAWKDIRSKNTDYFFTTLEGKQLSTRYLCDMIKRYGKRAKINKVISPHTLRHTFATEYYRQTKDIETLRRILGHADISTTQIYITLANIDVEKGMNGFRIIA</sequence>
<feature type="domain" description="Tyr recombinase" evidence="3">
    <location>
        <begin position="8"/>
        <end position="186"/>
    </location>
</feature>
<accession>X1PGM1</accession>